<dbReference type="InterPro" id="IPR036010">
    <property type="entry name" value="2Fe-2S_ferredoxin-like_sf"/>
</dbReference>
<dbReference type="InterPro" id="IPR001041">
    <property type="entry name" value="2Fe-2S_ferredoxin-type"/>
</dbReference>
<name>A0A069PUN1_9BURK</name>
<proteinExistence type="inferred from homology"/>
<dbReference type="InterPro" id="IPR012675">
    <property type="entry name" value="Beta-grasp_dom_sf"/>
</dbReference>
<keyword evidence="4" id="KW-0479">Metal-binding</keyword>
<comment type="cofactor">
    <cofactor evidence="8">
        <name>[2Fe-2S] cluster</name>
        <dbReference type="ChEBI" id="CHEBI:190135"/>
    </cofactor>
</comment>
<protein>
    <submittedName>
        <fullName evidence="10">Ferredoxin</fullName>
    </submittedName>
</protein>
<evidence type="ECO:0000256" key="4">
    <source>
        <dbReference type="ARBA" id="ARBA00022723"/>
    </source>
</evidence>
<evidence type="ECO:0000256" key="7">
    <source>
        <dbReference type="ARBA" id="ARBA00023014"/>
    </source>
</evidence>
<keyword evidence="11" id="KW-1185">Reference proteome</keyword>
<keyword evidence="6" id="KW-0408">Iron</keyword>
<organism evidence="10 11">
    <name type="scientific">Caballeronia glathei</name>
    <dbReference type="NCBI Taxonomy" id="60547"/>
    <lineage>
        <taxon>Bacteria</taxon>
        <taxon>Pseudomonadati</taxon>
        <taxon>Pseudomonadota</taxon>
        <taxon>Betaproteobacteria</taxon>
        <taxon>Burkholderiales</taxon>
        <taxon>Burkholderiaceae</taxon>
        <taxon>Caballeronia</taxon>
    </lineage>
</organism>
<evidence type="ECO:0000256" key="2">
    <source>
        <dbReference type="ARBA" id="ARBA00022448"/>
    </source>
</evidence>
<evidence type="ECO:0000313" key="11">
    <source>
        <dbReference type="Proteomes" id="UP000027466"/>
    </source>
</evidence>
<evidence type="ECO:0000256" key="6">
    <source>
        <dbReference type="ARBA" id="ARBA00023004"/>
    </source>
</evidence>
<dbReference type="Gene3D" id="3.10.20.30">
    <property type="match status" value="1"/>
</dbReference>
<keyword evidence="5" id="KW-0249">Electron transport</keyword>
<accession>A0A069PUN1</accession>
<sequence length="109" mass="11650">MTGRRFTLRIEPLARTVEVAGDASLLEAASQAGIRLPSSCRNGTCRACLCRLSSGEVRYRIEWPGLAADEKADGWILPCVAVAASDVTIEQPAASEETAAARRVNSRGF</sequence>
<dbReference type="Pfam" id="PF00111">
    <property type="entry name" value="Fer2"/>
    <property type="match status" value="1"/>
</dbReference>
<evidence type="ECO:0000256" key="3">
    <source>
        <dbReference type="ARBA" id="ARBA00022714"/>
    </source>
</evidence>
<reference evidence="10 11" key="1">
    <citation type="submission" date="2014-03" db="EMBL/GenBank/DDBJ databases">
        <title>Draft Genome Sequences of Four Burkholderia Strains.</title>
        <authorList>
            <person name="Liu X.Y."/>
            <person name="Li C.X."/>
            <person name="Xu J.H."/>
        </authorList>
    </citation>
    <scope>NUCLEOTIDE SEQUENCE [LARGE SCALE GENOMIC DNA]</scope>
    <source>
        <strain evidence="10 11">DSM 50014</strain>
    </source>
</reference>
<dbReference type="GO" id="GO:0051537">
    <property type="term" value="F:2 iron, 2 sulfur cluster binding"/>
    <property type="evidence" value="ECO:0007669"/>
    <property type="project" value="UniProtKB-KW"/>
</dbReference>
<dbReference type="GO" id="GO:0046872">
    <property type="term" value="F:metal ion binding"/>
    <property type="evidence" value="ECO:0007669"/>
    <property type="project" value="UniProtKB-KW"/>
</dbReference>
<feature type="domain" description="2Fe-2S ferredoxin-type" evidence="9">
    <location>
        <begin position="4"/>
        <end position="95"/>
    </location>
</feature>
<dbReference type="AlphaFoldDB" id="A0A069PUN1"/>
<dbReference type="RefSeq" id="WP_035924465.1">
    <property type="nucleotide sequence ID" value="NZ_CCNS02000005.1"/>
</dbReference>
<dbReference type="STRING" id="60547.GCA_000751215_00125"/>
<dbReference type="SUPFAM" id="SSF54292">
    <property type="entry name" value="2Fe-2S ferredoxin-like"/>
    <property type="match status" value="1"/>
</dbReference>
<dbReference type="PANTHER" id="PTHR43112:SF3">
    <property type="entry name" value="FERREDOXIN-2, CHLOROPLASTIC"/>
    <property type="match status" value="1"/>
</dbReference>
<evidence type="ECO:0000256" key="8">
    <source>
        <dbReference type="ARBA" id="ARBA00034078"/>
    </source>
</evidence>
<dbReference type="EMBL" id="JFHC01000032">
    <property type="protein sequence ID" value="KDR41036.1"/>
    <property type="molecule type" value="Genomic_DNA"/>
</dbReference>
<dbReference type="Proteomes" id="UP000027466">
    <property type="component" value="Unassembled WGS sequence"/>
</dbReference>
<dbReference type="CDD" id="cd00207">
    <property type="entry name" value="fer2"/>
    <property type="match status" value="1"/>
</dbReference>
<comment type="similarity">
    <text evidence="1">Belongs to the 2Fe2S plant-type ferredoxin family.</text>
</comment>
<evidence type="ECO:0000313" key="10">
    <source>
        <dbReference type="EMBL" id="KDR41036.1"/>
    </source>
</evidence>
<keyword evidence="3" id="KW-0001">2Fe-2S</keyword>
<evidence type="ECO:0000259" key="9">
    <source>
        <dbReference type="PROSITE" id="PS51085"/>
    </source>
</evidence>
<keyword evidence="2" id="KW-0813">Transport</keyword>
<dbReference type="PANTHER" id="PTHR43112">
    <property type="entry name" value="FERREDOXIN"/>
    <property type="match status" value="1"/>
</dbReference>
<keyword evidence="7" id="KW-0411">Iron-sulfur</keyword>
<evidence type="ECO:0000256" key="1">
    <source>
        <dbReference type="ARBA" id="ARBA00007874"/>
    </source>
</evidence>
<evidence type="ECO:0000256" key="5">
    <source>
        <dbReference type="ARBA" id="ARBA00022982"/>
    </source>
</evidence>
<dbReference type="PROSITE" id="PS51085">
    <property type="entry name" value="2FE2S_FER_2"/>
    <property type="match status" value="1"/>
</dbReference>
<comment type="caution">
    <text evidence="10">The sequence shown here is derived from an EMBL/GenBank/DDBJ whole genome shotgun (WGS) entry which is preliminary data.</text>
</comment>
<gene>
    <name evidence="10" type="ORF">BG61_21145</name>
</gene>